<accession>A0A1X6XE19</accession>
<keyword evidence="3" id="KW-1185">Reference proteome</keyword>
<dbReference type="Proteomes" id="UP000196581">
    <property type="component" value="Unassembled WGS sequence"/>
</dbReference>
<dbReference type="AlphaFoldDB" id="A0A1X6XE19"/>
<dbReference type="Pfam" id="PF07332">
    <property type="entry name" value="Phage_holin_3_6"/>
    <property type="match status" value="1"/>
</dbReference>
<feature type="transmembrane region" description="Helical" evidence="1">
    <location>
        <begin position="39"/>
        <end position="62"/>
    </location>
</feature>
<organism evidence="2 3">
    <name type="scientific">Brevibacterium yomogidense</name>
    <dbReference type="NCBI Taxonomy" id="946573"/>
    <lineage>
        <taxon>Bacteria</taxon>
        <taxon>Bacillati</taxon>
        <taxon>Actinomycetota</taxon>
        <taxon>Actinomycetes</taxon>
        <taxon>Micrococcales</taxon>
        <taxon>Brevibacteriaceae</taxon>
        <taxon>Brevibacterium</taxon>
    </lineage>
</organism>
<name>A0A1X6XE19_9MICO</name>
<dbReference type="InterPro" id="IPR009937">
    <property type="entry name" value="Phage_holin_3_6"/>
</dbReference>
<gene>
    <name evidence="2" type="ORF">FM105_07155</name>
</gene>
<evidence type="ECO:0000313" key="3">
    <source>
        <dbReference type="Proteomes" id="UP000196581"/>
    </source>
</evidence>
<reference evidence="3" key="1">
    <citation type="submission" date="2017-02" db="EMBL/GenBank/DDBJ databases">
        <authorList>
            <person name="Dridi B."/>
        </authorList>
    </citation>
    <scope>NUCLEOTIDE SEQUENCE [LARGE SCALE GENOMIC DNA]</scope>
    <source>
        <strain evidence="3">B Co 03.10</strain>
    </source>
</reference>
<proteinExistence type="predicted"/>
<dbReference type="EMBL" id="FWFF01000012">
    <property type="protein sequence ID" value="SLM97492.1"/>
    <property type="molecule type" value="Genomic_DNA"/>
</dbReference>
<keyword evidence="1" id="KW-0472">Membrane</keyword>
<dbReference type="RefSeq" id="WP_087006712.1">
    <property type="nucleotide sequence ID" value="NZ_FWFF01000012.1"/>
</dbReference>
<evidence type="ECO:0000313" key="2">
    <source>
        <dbReference type="EMBL" id="SLM97492.1"/>
    </source>
</evidence>
<sequence>MSERSISKLVKDIGADAQALAQEEAALAKSEALDGAKNLGIGAGLAIGALFLLFLSSFMAMFTVASALHEGLGWAWWLSFLVVFGALVLIALILVAVALPLFKKGNPTPASAIASGKSVVTAVKRALSNPGGPRY</sequence>
<keyword evidence="1" id="KW-0812">Transmembrane</keyword>
<evidence type="ECO:0000256" key="1">
    <source>
        <dbReference type="SAM" id="Phobius"/>
    </source>
</evidence>
<keyword evidence="1" id="KW-1133">Transmembrane helix</keyword>
<protein>
    <submittedName>
        <fullName evidence="2">Putative integral membrane transport protein</fullName>
    </submittedName>
</protein>
<feature type="transmembrane region" description="Helical" evidence="1">
    <location>
        <begin position="74"/>
        <end position="102"/>
    </location>
</feature>